<dbReference type="Gene3D" id="3.30.300.180">
    <property type="match status" value="1"/>
</dbReference>
<evidence type="ECO:0000313" key="2">
    <source>
        <dbReference type="EMBL" id="CRL09449.1"/>
    </source>
</evidence>
<dbReference type="AlphaFoldDB" id="A0A0H5CXD8"/>
<keyword evidence="3" id="KW-1185">Reference proteome</keyword>
<organism evidence="2 3">
    <name type="scientific">Phaeobacter italicus</name>
    <dbReference type="NCBI Taxonomy" id="481446"/>
    <lineage>
        <taxon>Bacteria</taxon>
        <taxon>Pseudomonadati</taxon>
        <taxon>Pseudomonadota</taxon>
        <taxon>Alphaproteobacteria</taxon>
        <taxon>Rhodobacterales</taxon>
        <taxon>Roseobacteraceae</taxon>
        <taxon>Phaeobacter</taxon>
    </lineage>
</organism>
<dbReference type="Pfam" id="PF11638">
    <property type="entry name" value="DnaA_N"/>
    <property type="match status" value="1"/>
</dbReference>
<dbReference type="GeneID" id="78399265"/>
<evidence type="ECO:0000259" key="1">
    <source>
        <dbReference type="Pfam" id="PF11638"/>
    </source>
</evidence>
<gene>
    <name evidence="2" type="ORF">NIT7321_00279</name>
</gene>
<dbReference type="InterPro" id="IPR024633">
    <property type="entry name" value="DnaA_N_dom"/>
</dbReference>
<dbReference type="InterPro" id="IPR036390">
    <property type="entry name" value="WH_DNA-bd_sf"/>
</dbReference>
<dbReference type="SUPFAM" id="SSF46785">
    <property type="entry name" value="Winged helix' DNA-binding domain"/>
    <property type="match status" value="1"/>
</dbReference>
<dbReference type="Proteomes" id="UP000043764">
    <property type="component" value="Unassembled WGS sequence"/>
</dbReference>
<reference evidence="3" key="1">
    <citation type="submission" date="2015-05" db="EMBL/GenBank/DDBJ databases">
        <authorList>
            <person name="Rodrigo-Torres Lidia"/>
            <person name="Arahal R.David."/>
        </authorList>
    </citation>
    <scope>NUCLEOTIDE SEQUENCE [LARGE SCALE GENOMIC DNA]</scope>
    <source>
        <strain evidence="3">CECT 7321</strain>
    </source>
</reference>
<accession>A0A0H5CXD8</accession>
<protein>
    <recommendedName>
        <fullName evidence="1">DnaA N-terminal domain-containing protein</fullName>
    </recommendedName>
</protein>
<dbReference type="RefSeq" id="WP_050672373.1">
    <property type="nucleotide sequence ID" value="NZ_CVRL01000003.1"/>
</dbReference>
<sequence length="227" mass="25567">MLANKPVGRNASALKYDILTAMGTYALSLEKGPQRLVLRFMTLMTARYNWQRDELAVGQREIARMWSVDERTVKREMAKLRALGWLIVKRQGARGRVTEYGFDLERILEDTKASWPAVGPDFEHRMKGANEPERNVVPLMTGTAAPAPDVSDGTEWSLAKAVLHQEDGATYTAWIQALTRESRAGGRLVLKAPSRFHANYVISHLRDRLLAACRDVDDDIEMLTILS</sequence>
<dbReference type="InterPro" id="IPR038454">
    <property type="entry name" value="DnaA_N_sf"/>
</dbReference>
<feature type="domain" description="DnaA N-terminal" evidence="1">
    <location>
        <begin position="156"/>
        <end position="214"/>
    </location>
</feature>
<evidence type="ECO:0000313" key="3">
    <source>
        <dbReference type="Proteomes" id="UP000043764"/>
    </source>
</evidence>
<proteinExistence type="predicted"/>
<dbReference type="EMBL" id="CVRL01000003">
    <property type="protein sequence ID" value="CRL09449.1"/>
    <property type="molecule type" value="Genomic_DNA"/>
</dbReference>
<name>A0A0H5CXD8_9RHOB</name>
<dbReference type="STRING" id="481446.NIT7645_03590"/>